<comment type="pathway">
    <text evidence="8">Cofactor biosynthesis; biotin biosynthesis; biotin from 7,8-diaminononanoate: step 1/2.</text>
</comment>
<dbReference type="InterPro" id="IPR004472">
    <property type="entry name" value="DTB_synth_BioD"/>
</dbReference>
<dbReference type="HAMAP" id="MF_00336">
    <property type="entry name" value="BioD"/>
    <property type="match status" value="1"/>
</dbReference>
<feature type="binding site" evidence="8">
    <location>
        <position position="55"/>
    </location>
    <ligand>
        <name>Mg(2+)</name>
        <dbReference type="ChEBI" id="CHEBI:18420"/>
    </ligand>
</feature>
<feature type="active site" evidence="8">
    <location>
        <position position="38"/>
    </location>
</feature>
<comment type="subunit">
    <text evidence="8">Homodimer.</text>
</comment>
<comment type="caution">
    <text evidence="8">Lacks conserved residue(s) required for the propagation of feature annotation.</text>
</comment>
<evidence type="ECO:0000256" key="2">
    <source>
        <dbReference type="ARBA" id="ARBA00022598"/>
    </source>
</evidence>
<dbReference type="RefSeq" id="WP_053909017.1">
    <property type="nucleotide sequence ID" value="NZ_CAWMUS010000026.1"/>
</dbReference>
<keyword evidence="6 8" id="KW-0067">ATP-binding</keyword>
<dbReference type="GO" id="GO:0005524">
    <property type="term" value="F:ATP binding"/>
    <property type="evidence" value="ECO:0007669"/>
    <property type="project" value="UniProtKB-UniRule"/>
</dbReference>
<dbReference type="EC" id="6.3.3.3" evidence="8"/>
<dbReference type="NCBIfam" id="TIGR00347">
    <property type="entry name" value="bioD"/>
    <property type="match status" value="1"/>
</dbReference>
<keyword evidence="5 8" id="KW-0093">Biotin biosynthesis</keyword>
<comment type="function">
    <text evidence="8">Catalyzes a mechanistically unusual reaction, the ATP-dependent insertion of CO2 between the N7 and N8 nitrogen atoms of 7,8-diaminopelargonic acid (DAPA, also called 7,8-diammoniononanoate) to form a ureido ring.</text>
</comment>
<keyword evidence="7 8" id="KW-0460">Magnesium</keyword>
<feature type="binding site" evidence="8">
    <location>
        <begin position="205"/>
        <end position="207"/>
    </location>
    <ligand>
        <name>ATP</name>
        <dbReference type="ChEBI" id="CHEBI:30616"/>
    </ligand>
</feature>
<feature type="binding site" evidence="8">
    <location>
        <position position="55"/>
    </location>
    <ligand>
        <name>ATP</name>
        <dbReference type="ChEBI" id="CHEBI:30616"/>
    </ligand>
</feature>
<comment type="catalytic activity">
    <reaction evidence="8">
        <text>(7R,8S)-7,8-diammoniononanoate + CO2 + ATP = (4R,5S)-dethiobiotin + ADP + phosphate + 3 H(+)</text>
        <dbReference type="Rhea" id="RHEA:15805"/>
        <dbReference type="ChEBI" id="CHEBI:15378"/>
        <dbReference type="ChEBI" id="CHEBI:16526"/>
        <dbReference type="ChEBI" id="CHEBI:30616"/>
        <dbReference type="ChEBI" id="CHEBI:43474"/>
        <dbReference type="ChEBI" id="CHEBI:149469"/>
        <dbReference type="ChEBI" id="CHEBI:149473"/>
        <dbReference type="ChEBI" id="CHEBI:456216"/>
        <dbReference type="EC" id="6.3.3.3"/>
    </reaction>
</comment>
<dbReference type="PANTHER" id="PTHR43210">
    <property type="entry name" value="DETHIOBIOTIN SYNTHETASE"/>
    <property type="match status" value="1"/>
</dbReference>
<evidence type="ECO:0000256" key="6">
    <source>
        <dbReference type="ARBA" id="ARBA00022840"/>
    </source>
</evidence>
<dbReference type="PANTHER" id="PTHR43210:SF5">
    <property type="entry name" value="DETHIOBIOTIN SYNTHETASE"/>
    <property type="match status" value="1"/>
</dbReference>
<feature type="binding site" evidence="8">
    <location>
        <begin position="176"/>
        <end position="177"/>
    </location>
    <ligand>
        <name>ATP</name>
        <dbReference type="ChEBI" id="CHEBI:30616"/>
    </ligand>
</feature>
<comment type="cofactor">
    <cofactor evidence="8">
        <name>Mg(2+)</name>
        <dbReference type="ChEBI" id="CHEBI:18420"/>
    </cofactor>
</comment>
<feature type="binding site" evidence="8">
    <location>
        <begin position="116"/>
        <end position="119"/>
    </location>
    <ligand>
        <name>ATP</name>
        <dbReference type="ChEBI" id="CHEBI:30616"/>
    </ligand>
</feature>
<evidence type="ECO:0000256" key="8">
    <source>
        <dbReference type="HAMAP-Rule" id="MF_00336"/>
    </source>
</evidence>
<accession>A0A0N0I9E3</accession>
<dbReference type="CDD" id="cd03109">
    <property type="entry name" value="DTBS"/>
    <property type="match status" value="1"/>
</dbReference>
<dbReference type="SUPFAM" id="SSF52540">
    <property type="entry name" value="P-loop containing nucleoside triphosphate hydrolases"/>
    <property type="match status" value="1"/>
</dbReference>
<dbReference type="Gene3D" id="3.40.50.300">
    <property type="entry name" value="P-loop containing nucleotide triphosphate hydrolases"/>
    <property type="match status" value="1"/>
</dbReference>
<protein>
    <recommendedName>
        <fullName evidence="8">ATP-dependent dethiobiotin synthetase BioD</fullName>
        <ecNumber evidence="8">6.3.3.3</ecNumber>
    </recommendedName>
    <alternativeName>
        <fullName evidence="8">DTB synthetase</fullName>
        <shortName evidence="8">DTBS</shortName>
    </alternativeName>
    <alternativeName>
        <fullName evidence="8">Dethiobiotin synthase</fullName>
    </alternativeName>
</protein>
<dbReference type="GO" id="GO:0042803">
    <property type="term" value="F:protein homodimerization activity"/>
    <property type="evidence" value="ECO:0007669"/>
    <property type="project" value="UniProtKB-ARBA"/>
</dbReference>
<sequence>MTKIYFITGTDTEVGKTVVSCALLQAAAAEGYQTAGYKPVASGSEQTERGLRNGDALLLQKNSTLRLNYAEVNPVVFEQPTSPHIISQQLNQPIQFSVMSRGLVHLQQKAQWLLVEGAGGWYTPLSAEQTFADWAIEWNFPIILTVGIKLGCINHALLTVQAIKQANLTLAGWVANEIEPAGTYQAEYLATLERMIPAPCLGIIPHLTEGDIASVGQYLQLNKLAV</sequence>
<evidence type="ECO:0000313" key="10">
    <source>
        <dbReference type="Proteomes" id="UP000053226"/>
    </source>
</evidence>
<organism evidence="9 10">
    <name type="scientific">Moellerella wisconsensis ATCC 35017</name>
    <dbReference type="NCBI Taxonomy" id="1354267"/>
    <lineage>
        <taxon>Bacteria</taxon>
        <taxon>Pseudomonadati</taxon>
        <taxon>Pseudomonadota</taxon>
        <taxon>Gammaproteobacteria</taxon>
        <taxon>Enterobacterales</taxon>
        <taxon>Morganellaceae</taxon>
        <taxon>Moellerella</taxon>
    </lineage>
</organism>
<comment type="subcellular location">
    <subcellularLocation>
        <location evidence="8">Cytoplasm</location>
    </subcellularLocation>
</comment>
<evidence type="ECO:0000256" key="4">
    <source>
        <dbReference type="ARBA" id="ARBA00022741"/>
    </source>
</evidence>
<dbReference type="EMBL" id="LGAA01000026">
    <property type="protein sequence ID" value="KPD02103.1"/>
    <property type="molecule type" value="Genomic_DNA"/>
</dbReference>
<keyword evidence="1 8" id="KW-0963">Cytoplasm</keyword>
<feature type="binding site" evidence="8">
    <location>
        <position position="17"/>
    </location>
    <ligand>
        <name>Mg(2+)</name>
        <dbReference type="ChEBI" id="CHEBI:18420"/>
    </ligand>
</feature>
<dbReference type="OrthoDB" id="9802097at2"/>
<evidence type="ECO:0000256" key="3">
    <source>
        <dbReference type="ARBA" id="ARBA00022723"/>
    </source>
</evidence>
<feature type="binding site" evidence="8">
    <location>
        <position position="116"/>
    </location>
    <ligand>
        <name>Mg(2+)</name>
        <dbReference type="ChEBI" id="CHEBI:18420"/>
    </ligand>
</feature>
<keyword evidence="3 8" id="KW-0479">Metal-binding</keyword>
<evidence type="ECO:0000256" key="5">
    <source>
        <dbReference type="ARBA" id="ARBA00022756"/>
    </source>
</evidence>
<reference evidence="9 10" key="1">
    <citation type="submission" date="2015-07" db="EMBL/GenBank/DDBJ databases">
        <title>ATOL: Assembling a taxonomically balanced genome-scale reconstruction of the evolutionary history of the Enterobacteriaceae.</title>
        <authorList>
            <person name="Plunkett G.III."/>
            <person name="Neeno-Eckwall E.C."/>
            <person name="Glasner J.D."/>
            <person name="Perna N.T."/>
        </authorList>
    </citation>
    <scope>NUCLEOTIDE SEQUENCE [LARGE SCALE GENOMIC DNA]</scope>
    <source>
        <strain evidence="9 10">ATCC 35017</strain>
    </source>
</reference>
<dbReference type="AlphaFoldDB" id="A0A0N0I9E3"/>
<dbReference type="Proteomes" id="UP000053226">
    <property type="component" value="Unassembled WGS sequence"/>
</dbReference>
<evidence type="ECO:0000256" key="7">
    <source>
        <dbReference type="ARBA" id="ARBA00022842"/>
    </source>
</evidence>
<dbReference type="InterPro" id="IPR027417">
    <property type="entry name" value="P-loop_NTPase"/>
</dbReference>
<dbReference type="FunFam" id="3.40.50.300:FF:000292">
    <property type="entry name" value="ATP-dependent dethiobiotin synthetase BioD"/>
    <property type="match status" value="1"/>
</dbReference>
<dbReference type="GO" id="GO:0009102">
    <property type="term" value="P:biotin biosynthetic process"/>
    <property type="evidence" value="ECO:0007669"/>
    <property type="project" value="UniProtKB-UniRule"/>
</dbReference>
<gene>
    <name evidence="8" type="primary">bioD</name>
    <name evidence="9" type="ORF">M992_2647</name>
</gene>
<keyword evidence="4 8" id="KW-0547">Nucleotide-binding</keyword>
<dbReference type="GO" id="GO:0004141">
    <property type="term" value="F:dethiobiotin synthase activity"/>
    <property type="evidence" value="ECO:0007669"/>
    <property type="project" value="UniProtKB-UniRule"/>
</dbReference>
<name>A0A0N0I9E3_9GAMM</name>
<dbReference type="UniPathway" id="UPA00078">
    <property type="reaction ID" value="UER00161"/>
</dbReference>
<dbReference type="GO" id="GO:0005829">
    <property type="term" value="C:cytosol"/>
    <property type="evidence" value="ECO:0007669"/>
    <property type="project" value="TreeGrafter"/>
</dbReference>
<dbReference type="GO" id="GO:0000287">
    <property type="term" value="F:magnesium ion binding"/>
    <property type="evidence" value="ECO:0007669"/>
    <property type="project" value="UniProtKB-UniRule"/>
</dbReference>
<comment type="similarity">
    <text evidence="8">Belongs to the dethiobiotin synthetase family.</text>
</comment>
<keyword evidence="2 8" id="KW-0436">Ligase</keyword>
<dbReference type="PIRSF" id="PIRSF006755">
    <property type="entry name" value="DTB_synth"/>
    <property type="match status" value="1"/>
</dbReference>
<feature type="binding site" evidence="8">
    <location>
        <position position="42"/>
    </location>
    <ligand>
        <name>substrate</name>
    </ligand>
</feature>
<feature type="binding site" evidence="8">
    <location>
        <begin position="13"/>
        <end position="18"/>
    </location>
    <ligand>
        <name>ATP</name>
        <dbReference type="ChEBI" id="CHEBI:30616"/>
    </ligand>
</feature>
<evidence type="ECO:0000256" key="1">
    <source>
        <dbReference type="ARBA" id="ARBA00022490"/>
    </source>
</evidence>
<dbReference type="Pfam" id="PF13500">
    <property type="entry name" value="AAA_26"/>
    <property type="match status" value="1"/>
</dbReference>
<keyword evidence="10" id="KW-1185">Reference proteome</keyword>
<comment type="caution">
    <text evidence="9">The sequence shown here is derived from an EMBL/GenBank/DDBJ whole genome shotgun (WGS) entry which is preliminary data.</text>
</comment>
<proteinExistence type="inferred from homology"/>
<evidence type="ECO:0000313" key="9">
    <source>
        <dbReference type="EMBL" id="KPD02103.1"/>
    </source>
</evidence>